<organism evidence="3 4">
    <name type="scientific">Georgenia alba</name>
    <dbReference type="NCBI Taxonomy" id="2233858"/>
    <lineage>
        <taxon>Bacteria</taxon>
        <taxon>Bacillati</taxon>
        <taxon>Actinomycetota</taxon>
        <taxon>Actinomycetes</taxon>
        <taxon>Micrococcales</taxon>
        <taxon>Bogoriellaceae</taxon>
        <taxon>Georgenia</taxon>
    </lineage>
</organism>
<dbReference type="Proteomes" id="UP001596455">
    <property type="component" value="Unassembled WGS sequence"/>
</dbReference>
<comment type="caution">
    <text evidence="3">The sequence shown here is derived from an EMBL/GenBank/DDBJ whole genome shotgun (WGS) entry which is preliminary data.</text>
</comment>
<gene>
    <name evidence="3" type="ORF">ACFQQL_05505</name>
</gene>
<sequence length="138" mass="14726">MSGKPCVFCGVVDGGPAHRVLETEDVVGFLDVRPVFKGHVLLVPRAHVVTLPDLPAEQLAPYLGAVQRLATAMVEGLGAQGSFVAVNNTVSQSVAHLHTHVVPRTKGDGLRGFFWPRTKYADDAEAAGYAQRLREALG</sequence>
<dbReference type="GO" id="GO:0008168">
    <property type="term" value="F:methyltransferase activity"/>
    <property type="evidence" value="ECO:0007669"/>
    <property type="project" value="UniProtKB-KW"/>
</dbReference>
<feature type="short sequence motif" description="Histidine triad motif" evidence="1">
    <location>
        <begin position="96"/>
        <end position="100"/>
    </location>
</feature>
<dbReference type="PROSITE" id="PS00892">
    <property type="entry name" value="HIT_1"/>
    <property type="match status" value="1"/>
</dbReference>
<dbReference type="PANTHER" id="PTHR46648:SF1">
    <property type="entry name" value="ADENOSINE 5'-MONOPHOSPHORAMIDASE HNT1"/>
    <property type="match status" value="1"/>
</dbReference>
<dbReference type="SUPFAM" id="SSF54197">
    <property type="entry name" value="HIT-like"/>
    <property type="match status" value="1"/>
</dbReference>
<protein>
    <submittedName>
        <fullName evidence="3">HIT family protein</fullName>
        <ecNumber evidence="3">2.1.1.-</ecNumber>
    </submittedName>
</protein>
<name>A0ABW2Q5T6_9MICO</name>
<dbReference type="GO" id="GO:0032259">
    <property type="term" value="P:methylation"/>
    <property type="evidence" value="ECO:0007669"/>
    <property type="project" value="UniProtKB-KW"/>
</dbReference>
<dbReference type="PRINTS" id="PR00332">
    <property type="entry name" value="HISTRIAD"/>
</dbReference>
<dbReference type="EMBL" id="JBHTCQ010000001">
    <property type="protein sequence ID" value="MFC7404556.1"/>
    <property type="molecule type" value="Genomic_DNA"/>
</dbReference>
<keyword evidence="3" id="KW-0808">Transferase</keyword>
<keyword evidence="4" id="KW-1185">Reference proteome</keyword>
<reference evidence="4" key="1">
    <citation type="journal article" date="2019" name="Int. J. Syst. Evol. Microbiol.">
        <title>The Global Catalogue of Microorganisms (GCM) 10K type strain sequencing project: providing services to taxonomists for standard genome sequencing and annotation.</title>
        <authorList>
            <consortium name="The Broad Institute Genomics Platform"/>
            <consortium name="The Broad Institute Genome Sequencing Center for Infectious Disease"/>
            <person name="Wu L."/>
            <person name="Ma J."/>
        </authorList>
    </citation>
    <scope>NUCLEOTIDE SEQUENCE [LARGE SCALE GENOMIC DNA]</scope>
    <source>
        <strain evidence="4">JCM 1490</strain>
    </source>
</reference>
<dbReference type="RefSeq" id="WP_382392063.1">
    <property type="nucleotide sequence ID" value="NZ_JBHTCQ010000001.1"/>
</dbReference>
<dbReference type="InterPro" id="IPR019808">
    <property type="entry name" value="Histidine_triad_CS"/>
</dbReference>
<accession>A0ABW2Q5T6</accession>
<evidence type="ECO:0000256" key="1">
    <source>
        <dbReference type="PROSITE-ProRule" id="PRU00464"/>
    </source>
</evidence>
<dbReference type="PROSITE" id="PS51084">
    <property type="entry name" value="HIT_2"/>
    <property type="match status" value="1"/>
</dbReference>
<keyword evidence="3" id="KW-0489">Methyltransferase</keyword>
<evidence type="ECO:0000313" key="3">
    <source>
        <dbReference type="EMBL" id="MFC7404556.1"/>
    </source>
</evidence>
<dbReference type="InterPro" id="IPR001310">
    <property type="entry name" value="Histidine_triad_HIT"/>
</dbReference>
<dbReference type="Pfam" id="PF01230">
    <property type="entry name" value="HIT"/>
    <property type="match status" value="1"/>
</dbReference>
<evidence type="ECO:0000313" key="4">
    <source>
        <dbReference type="Proteomes" id="UP001596455"/>
    </source>
</evidence>
<dbReference type="InterPro" id="IPR036265">
    <property type="entry name" value="HIT-like_sf"/>
</dbReference>
<feature type="domain" description="HIT" evidence="2">
    <location>
        <begin position="7"/>
        <end position="111"/>
    </location>
</feature>
<dbReference type="PANTHER" id="PTHR46648">
    <property type="entry name" value="HIT FAMILY PROTEIN 1"/>
    <property type="match status" value="1"/>
</dbReference>
<dbReference type="InterPro" id="IPR011146">
    <property type="entry name" value="HIT-like"/>
</dbReference>
<proteinExistence type="predicted"/>
<evidence type="ECO:0000259" key="2">
    <source>
        <dbReference type="PROSITE" id="PS51084"/>
    </source>
</evidence>
<dbReference type="Gene3D" id="3.30.428.10">
    <property type="entry name" value="HIT-like"/>
    <property type="match status" value="1"/>
</dbReference>
<dbReference type="EC" id="2.1.1.-" evidence="3"/>